<name>A0AAN7HXC5_9FUNG</name>
<dbReference type="GO" id="GO:0007035">
    <property type="term" value="P:vacuolar acidification"/>
    <property type="evidence" value="ECO:0007669"/>
    <property type="project" value="TreeGrafter"/>
</dbReference>
<dbReference type="Pfam" id="PF12234">
    <property type="entry name" value="Rav1p_C"/>
    <property type="match status" value="1"/>
</dbReference>
<dbReference type="PANTHER" id="PTHR13950">
    <property type="entry name" value="RABCONNECTIN-RELATED"/>
    <property type="match status" value="1"/>
</dbReference>
<comment type="caution">
    <text evidence="2">The sequence shown here is derived from an EMBL/GenBank/DDBJ whole genome shotgun (WGS) entry which is preliminary data.</text>
</comment>
<dbReference type="AlphaFoldDB" id="A0AAN7HXC5"/>
<reference evidence="2 3" key="1">
    <citation type="submission" date="2022-11" db="EMBL/GenBank/DDBJ databases">
        <title>Mucor velutinosus strain NIH1002 WGS.</title>
        <authorList>
            <person name="Subramanian P."/>
            <person name="Mullikin J.C."/>
            <person name="Segre J.A."/>
            <person name="Zelazny A.M."/>
        </authorList>
    </citation>
    <scope>NUCLEOTIDE SEQUENCE [LARGE SCALE GENOMIC DNA]</scope>
    <source>
        <strain evidence="2 3">NIH1002</strain>
    </source>
</reference>
<dbReference type="Proteomes" id="UP001304243">
    <property type="component" value="Unassembled WGS sequence"/>
</dbReference>
<organism evidence="2 3">
    <name type="scientific">Mucor velutinosus</name>
    <dbReference type="NCBI Taxonomy" id="708070"/>
    <lineage>
        <taxon>Eukaryota</taxon>
        <taxon>Fungi</taxon>
        <taxon>Fungi incertae sedis</taxon>
        <taxon>Mucoromycota</taxon>
        <taxon>Mucoromycotina</taxon>
        <taxon>Mucoromycetes</taxon>
        <taxon>Mucorales</taxon>
        <taxon>Mucorineae</taxon>
        <taxon>Mucoraceae</taxon>
        <taxon>Mucor</taxon>
    </lineage>
</organism>
<proteinExistence type="predicted"/>
<evidence type="ECO:0000259" key="1">
    <source>
        <dbReference type="Pfam" id="PF12234"/>
    </source>
</evidence>
<dbReference type="InterPro" id="IPR052208">
    <property type="entry name" value="DmX-like/RAVE_component"/>
</dbReference>
<sequence length="341" mass="37988">MHNVNTSIEYAAAFFLLADKLKDAVNVILKNVKDFHLAIAICRVYEGDHSPLLRDILENSVIPMAIENNDRWLVSMAYWLLNRHKDAVRAMVVPLTQFTDKDMDTTGADSAAVVHDPNAFILYHHLKKNLTQDQKSIVPYDIEYGFSLLVSRSYERLGCPLLALYILTKYYMKPPSAAVEAPPKEARLDKAEDLFGSDDTTAPAYATDLFADDTKATQKSARASDLFADDDDDLFADPKKPSYASNLFDDDDKDIFATKKPASSSKGLFDDDDDEEEGDIFASTNTTATALSDAEEKQDTLDPSEREYDGLDSFKALLVIRLLQVNGAHILLDTNSSHSLK</sequence>
<keyword evidence="3" id="KW-1185">Reference proteome</keyword>
<gene>
    <name evidence="2" type="primary">GID8</name>
    <name evidence="2" type="ORF">ATC70_003807</name>
</gene>
<protein>
    <submittedName>
        <fullName evidence="2">Glucose-induced degradation complex subunit</fullName>
    </submittedName>
</protein>
<evidence type="ECO:0000313" key="2">
    <source>
        <dbReference type="EMBL" id="KAK4511808.1"/>
    </source>
</evidence>
<feature type="domain" description="RAVE complex protein Rav1 C-terminal" evidence="1">
    <location>
        <begin position="9"/>
        <end position="164"/>
    </location>
</feature>
<evidence type="ECO:0000313" key="3">
    <source>
        <dbReference type="Proteomes" id="UP001304243"/>
    </source>
</evidence>
<dbReference type="PANTHER" id="PTHR13950:SF9">
    <property type="entry name" value="RABCONNECTIN-3A"/>
    <property type="match status" value="1"/>
</dbReference>
<dbReference type="InterPro" id="IPR022033">
    <property type="entry name" value="Rav1p_C"/>
</dbReference>
<dbReference type="GO" id="GO:0043291">
    <property type="term" value="C:RAVE complex"/>
    <property type="evidence" value="ECO:0007669"/>
    <property type="project" value="TreeGrafter"/>
</dbReference>
<dbReference type="EMBL" id="JASEJX010000025">
    <property type="protein sequence ID" value="KAK4511808.1"/>
    <property type="molecule type" value="Genomic_DNA"/>
</dbReference>
<accession>A0AAN7HXC5</accession>
<dbReference type="GeneID" id="89947509"/>
<dbReference type="RefSeq" id="XP_064678474.1">
    <property type="nucleotide sequence ID" value="XM_064823162.1"/>
</dbReference>